<dbReference type="AlphaFoldDB" id="A0A0D0MJU2"/>
<evidence type="ECO:0000313" key="8">
    <source>
        <dbReference type="EMBL" id="KIQ31144.1"/>
    </source>
</evidence>
<feature type="domain" description="TROVE" evidence="7">
    <location>
        <begin position="20"/>
        <end position="325"/>
    </location>
</feature>
<evidence type="ECO:0000256" key="4">
    <source>
        <dbReference type="ARBA" id="ARBA00022723"/>
    </source>
</evidence>
<dbReference type="InterPro" id="IPR036465">
    <property type="entry name" value="vWFA_dom_sf"/>
</dbReference>
<proteinExistence type="inferred from homology"/>
<evidence type="ECO:0000256" key="5">
    <source>
        <dbReference type="ARBA" id="ARBA00022884"/>
    </source>
</evidence>
<dbReference type="PANTHER" id="PTHR14202">
    <property type="entry name" value="60 KDA RIBONUCLEOPROTEIN SSA/RO"/>
    <property type="match status" value="1"/>
</dbReference>
<dbReference type="InterPro" id="IPR008858">
    <property type="entry name" value="TROVE_dom"/>
</dbReference>
<comment type="similarity">
    <text evidence="2">Belongs to the Ro 60 kDa family.</text>
</comment>
<reference evidence="8 9" key="1">
    <citation type="submission" date="2014-12" db="EMBL/GenBank/DDBJ databases">
        <title>16Stimator: statistical estimation of ribosomal gene copy numbers from draft genome assemblies.</title>
        <authorList>
            <person name="Perisin M.A."/>
            <person name="Vetter M."/>
            <person name="Gilbert J.A."/>
            <person name="Bergelson J."/>
        </authorList>
    </citation>
    <scope>NUCLEOTIDE SEQUENCE [LARGE SCALE GENOMIC DNA]</scope>
    <source>
        <strain evidence="8 9">MEDvA23</strain>
    </source>
</reference>
<dbReference type="InterPro" id="IPR037214">
    <property type="entry name" value="TROVE_dom_sf"/>
</dbReference>
<dbReference type="GO" id="GO:0005737">
    <property type="term" value="C:cytoplasm"/>
    <property type="evidence" value="ECO:0007669"/>
    <property type="project" value="UniProtKB-SubCell"/>
</dbReference>
<organism evidence="8 9">
    <name type="scientific">Variovorax paradoxus</name>
    <dbReference type="NCBI Taxonomy" id="34073"/>
    <lineage>
        <taxon>Bacteria</taxon>
        <taxon>Pseudomonadati</taxon>
        <taxon>Pseudomonadota</taxon>
        <taxon>Betaproteobacteria</taxon>
        <taxon>Burkholderiales</taxon>
        <taxon>Comamonadaceae</taxon>
        <taxon>Variovorax</taxon>
    </lineage>
</organism>
<dbReference type="GO" id="GO:1990904">
    <property type="term" value="C:ribonucleoprotein complex"/>
    <property type="evidence" value="ECO:0007669"/>
    <property type="project" value="UniProtKB-KW"/>
</dbReference>
<accession>A0A0D0MJU2</accession>
<evidence type="ECO:0000256" key="3">
    <source>
        <dbReference type="ARBA" id="ARBA00022490"/>
    </source>
</evidence>
<evidence type="ECO:0000313" key="9">
    <source>
        <dbReference type="Proteomes" id="UP000032067"/>
    </source>
</evidence>
<dbReference type="GO" id="GO:0046872">
    <property type="term" value="F:metal ion binding"/>
    <property type="evidence" value="ECO:0007669"/>
    <property type="project" value="UniProtKB-KW"/>
</dbReference>
<keyword evidence="3" id="KW-0963">Cytoplasm</keyword>
<dbReference type="InterPro" id="IPR040322">
    <property type="entry name" value="TROVE2"/>
</dbReference>
<comment type="subcellular location">
    <subcellularLocation>
        <location evidence="1">Cytoplasm</location>
    </subcellularLocation>
</comment>
<gene>
    <name evidence="8" type="ORF">RT97_16740</name>
</gene>
<dbReference type="SUPFAM" id="SSF140864">
    <property type="entry name" value="TROVE domain-like"/>
    <property type="match status" value="1"/>
</dbReference>
<dbReference type="Gene3D" id="3.40.50.410">
    <property type="entry name" value="von Willebrand factor, type A domain"/>
    <property type="match status" value="1"/>
</dbReference>
<dbReference type="PROSITE" id="PS50988">
    <property type="entry name" value="TROVE"/>
    <property type="match status" value="1"/>
</dbReference>
<dbReference type="Pfam" id="PF25045">
    <property type="entry name" value="vWA_Ro60"/>
    <property type="match status" value="1"/>
</dbReference>
<evidence type="ECO:0000259" key="7">
    <source>
        <dbReference type="PROSITE" id="PS50988"/>
    </source>
</evidence>
<protein>
    <submittedName>
        <fullName evidence="8">RNA-binding protein</fullName>
    </submittedName>
</protein>
<keyword evidence="5" id="KW-0694">RNA-binding</keyword>
<sequence>MANLQLFQTLRGALLPSATALNEAGGAAYALSPKHRLAQLAATGCLNSTFYAQAQDQLDAVLDLAREVDPVFVAKTAVYARRAGHMKDMPALLAATLAVRDVSLLAKVFPRVVDNGKMLRNFVQMLRSGAVGRKSLGTRPKKLVQQWLLEASEAQLLNASVGNAPSLADVVKMVHPKPAEAWRAAWFAWLIDRPYVLEALPPLTQAFERFKRDRSLEVPDVPFQMLTALELDAQAWAQIAQRGSWQMVRQNLNTFARHGVFELPGLAEAVAAKLRDPQAVAKARVLPYQLMAAFTATGAEVPHVVKEALQDAMELALANVPVFEGRVVVCPDVSGSMSSPVTGHRGSATSAVRCIDVAALVAAAVLRRNADARVLPFETKVVSLKLNPHDSVMTNAAKLAAVGGGGTSCSAPLALLNKEKAQADLVVLVSDNESWADRARGRGTATMQEWAAFKARNPKARLVCIDIQPCATTQAQERDDVLNIGGFSDEVFRLLAVYAAGGLGADHWVGVIEETSIGE</sequence>
<dbReference type="OrthoDB" id="208855at2"/>
<keyword evidence="6" id="KW-0687">Ribonucleoprotein</keyword>
<evidence type="ECO:0000256" key="6">
    <source>
        <dbReference type="ARBA" id="ARBA00023274"/>
    </source>
</evidence>
<dbReference type="RefSeq" id="WP_042579925.1">
    <property type="nucleotide sequence ID" value="NZ_JXQQ01000037.1"/>
</dbReference>
<dbReference type="EMBL" id="JXQQ01000037">
    <property type="protein sequence ID" value="KIQ31144.1"/>
    <property type="molecule type" value="Genomic_DNA"/>
</dbReference>
<dbReference type="GO" id="GO:0003723">
    <property type="term" value="F:RNA binding"/>
    <property type="evidence" value="ECO:0007669"/>
    <property type="project" value="UniProtKB-KW"/>
</dbReference>
<dbReference type="SUPFAM" id="SSF53300">
    <property type="entry name" value="vWA-like"/>
    <property type="match status" value="1"/>
</dbReference>
<evidence type="ECO:0000256" key="2">
    <source>
        <dbReference type="ARBA" id="ARBA00007814"/>
    </source>
</evidence>
<comment type="caution">
    <text evidence="8">The sequence shown here is derived from an EMBL/GenBank/DDBJ whole genome shotgun (WGS) entry which is preliminary data.</text>
</comment>
<name>A0A0D0MJU2_VARPD</name>
<dbReference type="PANTHER" id="PTHR14202:SF0">
    <property type="entry name" value="RNA-BINDING PROTEIN RO60"/>
    <property type="match status" value="1"/>
</dbReference>
<dbReference type="InterPro" id="IPR056800">
    <property type="entry name" value="vWA_Ro60"/>
</dbReference>
<dbReference type="Proteomes" id="UP000032067">
    <property type="component" value="Unassembled WGS sequence"/>
</dbReference>
<keyword evidence="4" id="KW-0479">Metal-binding</keyword>
<evidence type="ECO:0000256" key="1">
    <source>
        <dbReference type="ARBA" id="ARBA00004496"/>
    </source>
</evidence>